<reference evidence="12" key="2">
    <citation type="submission" date="2015-01" db="EMBL/GenBank/DDBJ databases">
        <title>Evolutionary Origins and Diversification of the Mycorrhizal Mutualists.</title>
        <authorList>
            <consortium name="DOE Joint Genome Institute"/>
            <consortium name="Mycorrhizal Genomics Consortium"/>
            <person name="Kohler A."/>
            <person name="Kuo A."/>
            <person name="Nagy L.G."/>
            <person name="Floudas D."/>
            <person name="Copeland A."/>
            <person name="Barry K.W."/>
            <person name="Cichocki N."/>
            <person name="Veneault-Fourrey C."/>
            <person name="LaButti K."/>
            <person name="Lindquist E.A."/>
            <person name="Lipzen A."/>
            <person name="Lundell T."/>
            <person name="Morin E."/>
            <person name="Murat C."/>
            <person name="Riley R."/>
            <person name="Ohm R."/>
            <person name="Sun H."/>
            <person name="Tunlid A."/>
            <person name="Henrissat B."/>
            <person name="Grigoriev I.V."/>
            <person name="Hibbett D.S."/>
            <person name="Martin F."/>
        </authorList>
    </citation>
    <scope>NUCLEOTIDE SEQUENCE [LARGE SCALE GENOMIC DNA]</scope>
    <source>
        <strain evidence="12">F 1598</strain>
    </source>
</reference>
<dbReference type="InParanoid" id="A0A0C3CH12"/>
<dbReference type="EC" id="2.3.1.48" evidence="2"/>
<feature type="region of interest" description="Disordered" evidence="10">
    <location>
        <begin position="413"/>
        <end position="505"/>
    </location>
</feature>
<feature type="region of interest" description="Disordered" evidence="10">
    <location>
        <begin position="263"/>
        <end position="310"/>
    </location>
</feature>
<dbReference type="PANTHER" id="PTHR31571:SF2">
    <property type="entry name" value="HISTONE ACETYLTRANSFERASE RTT109"/>
    <property type="match status" value="1"/>
</dbReference>
<dbReference type="STRING" id="765440.A0A0C3CH12"/>
<dbReference type="FunCoup" id="A0A0C3CH12">
    <property type="interactions" value="138"/>
</dbReference>
<dbReference type="Proteomes" id="UP000054166">
    <property type="component" value="Unassembled WGS sequence"/>
</dbReference>
<dbReference type="GO" id="GO:0006974">
    <property type="term" value="P:DNA damage response"/>
    <property type="evidence" value="ECO:0007669"/>
    <property type="project" value="UniProtKB-KW"/>
</dbReference>
<dbReference type="GO" id="GO:0006355">
    <property type="term" value="P:regulation of DNA-templated transcription"/>
    <property type="evidence" value="ECO:0007669"/>
    <property type="project" value="InterPro"/>
</dbReference>
<feature type="compositionally biased region" description="Low complexity" evidence="10">
    <location>
        <begin position="413"/>
        <end position="425"/>
    </location>
</feature>
<feature type="compositionally biased region" description="Basic and acidic residues" evidence="10">
    <location>
        <begin position="279"/>
        <end position="304"/>
    </location>
</feature>
<keyword evidence="8" id="KW-0539">Nucleus</keyword>
<keyword evidence="3" id="KW-0808">Transferase</keyword>
<dbReference type="OrthoDB" id="3361892at2759"/>
<dbReference type="PANTHER" id="PTHR31571">
    <property type="entry name" value="ALTERED INHERITANCE OF MITOCHONDRIA PROTEIN 6"/>
    <property type="match status" value="1"/>
</dbReference>
<comment type="subcellular location">
    <subcellularLocation>
        <location evidence="1">Nucleus</location>
    </subcellularLocation>
</comment>
<evidence type="ECO:0000256" key="9">
    <source>
        <dbReference type="ARBA" id="ARBA00048940"/>
    </source>
</evidence>
<organism evidence="11 12">
    <name type="scientific">Piloderma croceum (strain F 1598)</name>
    <dbReference type="NCBI Taxonomy" id="765440"/>
    <lineage>
        <taxon>Eukaryota</taxon>
        <taxon>Fungi</taxon>
        <taxon>Dikarya</taxon>
        <taxon>Basidiomycota</taxon>
        <taxon>Agaricomycotina</taxon>
        <taxon>Agaricomycetes</taxon>
        <taxon>Agaricomycetidae</taxon>
        <taxon>Atheliales</taxon>
        <taxon>Atheliaceae</taxon>
        <taxon>Piloderma</taxon>
    </lineage>
</organism>
<keyword evidence="4" id="KW-0227">DNA damage</keyword>
<evidence type="ECO:0000256" key="4">
    <source>
        <dbReference type="ARBA" id="ARBA00022763"/>
    </source>
</evidence>
<evidence type="ECO:0000313" key="12">
    <source>
        <dbReference type="Proteomes" id="UP000054166"/>
    </source>
</evidence>
<dbReference type="PROSITE" id="PS51728">
    <property type="entry name" value="RTT109_HAT"/>
    <property type="match status" value="1"/>
</dbReference>
<keyword evidence="7" id="KW-0804">Transcription</keyword>
<evidence type="ECO:0000256" key="10">
    <source>
        <dbReference type="SAM" id="MobiDB-lite"/>
    </source>
</evidence>
<evidence type="ECO:0000256" key="2">
    <source>
        <dbReference type="ARBA" id="ARBA00013184"/>
    </source>
</evidence>
<evidence type="ECO:0000256" key="7">
    <source>
        <dbReference type="ARBA" id="ARBA00023163"/>
    </source>
</evidence>
<keyword evidence="6" id="KW-0805">Transcription regulation</keyword>
<evidence type="ECO:0000256" key="5">
    <source>
        <dbReference type="ARBA" id="ARBA00022990"/>
    </source>
</evidence>
<reference evidence="11 12" key="1">
    <citation type="submission" date="2014-04" db="EMBL/GenBank/DDBJ databases">
        <authorList>
            <consortium name="DOE Joint Genome Institute"/>
            <person name="Kuo A."/>
            <person name="Tarkka M."/>
            <person name="Buscot F."/>
            <person name="Kohler A."/>
            <person name="Nagy L.G."/>
            <person name="Floudas D."/>
            <person name="Copeland A."/>
            <person name="Barry K.W."/>
            <person name="Cichocki N."/>
            <person name="Veneault-Fourrey C."/>
            <person name="LaButti K."/>
            <person name="Lindquist E.A."/>
            <person name="Lipzen A."/>
            <person name="Lundell T."/>
            <person name="Morin E."/>
            <person name="Murat C."/>
            <person name="Sun H."/>
            <person name="Tunlid A."/>
            <person name="Henrissat B."/>
            <person name="Grigoriev I.V."/>
            <person name="Hibbett D.S."/>
            <person name="Martin F."/>
            <person name="Nordberg H.P."/>
            <person name="Cantor M.N."/>
            <person name="Hua S.X."/>
        </authorList>
    </citation>
    <scope>NUCLEOTIDE SEQUENCE [LARGE SCALE GENOMIC DNA]</scope>
    <source>
        <strain evidence="11 12">F 1598</strain>
    </source>
</reference>
<comment type="catalytic activity">
    <reaction evidence="9">
        <text>L-lysyl-[histone] + acetyl-CoA = N(6)-acetyl-L-lysyl-[histone] + CoA + H(+)</text>
        <dbReference type="Rhea" id="RHEA:21992"/>
        <dbReference type="Rhea" id="RHEA-COMP:9845"/>
        <dbReference type="Rhea" id="RHEA-COMP:11338"/>
        <dbReference type="ChEBI" id="CHEBI:15378"/>
        <dbReference type="ChEBI" id="CHEBI:29969"/>
        <dbReference type="ChEBI" id="CHEBI:57287"/>
        <dbReference type="ChEBI" id="CHEBI:57288"/>
        <dbReference type="ChEBI" id="CHEBI:61930"/>
        <dbReference type="EC" id="2.3.1.48"/>
    </reaction>
    <physiologicalReaction direction="left-to-right" evidence="9">
        <dbReference type="Rhea" id="RHEA:21993"/>
    </physiologicalReaction>
</comment>
<dbReference type="InterPro" id="IPR016849">
    <property type="entry name" value="Rtt109"/>
</dbReference>
<gene>
    <name evidence="11" type="ORF">PILCRDRAFT_209134</name>
</gene>
<evidence type="ECO:0000256" key="6">
    <source>
        <dbReference type="ARBA" id="ARBA00023015"/>
    </source>
</evidence>
<sequence length="517" mass="56915">MNLRDALLASLATLPGTREFHLHVLVTSPRKHSALFPFAHPRPRSYLQDIVVLLSEQRSSDTPRVFVSAIEAAVYNIPISSCAVLYISKVDTTGQGIAPAPTANLLRALLSFYSDPESRPFATDHLWIHLFARAQGQYLFPNSADYEGKHPLSGVKLCAWWKRVFGDVAEEVKRRTNSKATIKLFYLLPGSSESEASHSLKFASISSAAAASASPQWTYGHPYSQSETPLPCPASEASQNLGHIIPSFEDDPKSRFMDEIAYTTEADGVKSPARKRPRKDSSRDEEVETVEKDSRRRGDGRGQGELDDVTPDEFWERMSFRQECIAGTLTGFFAMGVSCPLRKDPSRYEISPLAPQAGQVPSQMTKRIMSSLLTAHEFSTIGRCVRATGILEETIKGLCEGLATVDDTLPIISSSQGQSSSQAISDRPSTPQPETRPQTLAPPQTPPPRMQNGTRVMPDVSPNPFPEPVTTLETYNSHIYGSMHVDNPPLPHKSSAKTEDSAPQVTILTVRKKNKRT</sequence>
<keyword evidence="5" id="KW-0007">Acetylation</keyword>
<dbReference type="SMART" id="SM01250">
    <property type="entry name" value="KAT11"/>
    <property type="match status" value="1"/>
</dbReference>
<dbReference type="GO" id="GO:0005634">
    <property type="term" value="C:nucleus"/>
    <property type="evidence" value="ECO:0007669"/>
    <property type="project" value="UniProtKB-SubCell"/>
</dbReference>
<evidence type="ECO:0000313" key="11">
    <source>
        <dbReference type="EMBL" id="KIM89042.1"/>
    </source>
</evidence>
<accession>A0A0C3CH12</accession>
<keyword evidence="12" id="KW-1185">Reference proteome</keyword>
<evidence type="ECO:0000256" key="8">
    <source>
        <dbReference type="ARBA" id="ARBA00023242"/>
    </source>
</evidence>
<protein>
    <recommendedName>
        <fullName evidence="2">histone acetyltransferase</fullName>
        <ecNumber evidence="2">2.3.1.48</ecNumber>
    </recommendedName>
</protein>
<dbReference type="AlphaFoldDB" id="A0A0C3CH12"/>
<dbReference type="Pfam" id="PF08214">
    <property type="entry name" value="HAT_KAT11"/>
    <property type="match status" value="1"/>
</dbReference>
<proteinExistence type="predicted"/>
<dbReference type="InterPro" id="IPR051236">
    <property type="entry name" value="HAT_RTT109-like"/>
</dbReference>
<name>A0A0C3CH12_PILCF</name>
<dbReference type="HOGENOM" id="CLU_019224_0_0_1"/>
<evidence type="ECO:0000256" key="1">
    <source>
        <dbReference type="ARBA" id="ARBA00004123"/>
    </source>
</evidence>
<dbReference type="GO" id="GO:0032931">
    <property type="term" value="F:histone H3K56 acetyltransferase activity"/>
    <property type="evidence" value="ECO:0007669"/>
    <property type="project" value="TreeGrafter"/>
</dbReference>
<evidence type="ECO:0000256" key="3">
    <source>
        <dbReference type="ARBA" id="ARBA00022679"/>
    </source>
</evidence>
<dbReference type="InterPro" id="IPR013178">
    <property type="entry name" value="Histone_AcTrfase_Rtt109/CBP"/>
</dbReference>
<dbReference type="EMBL" id="KN832975">
    <property type="protein sequence ID" value="KIM89042.1"/>
    <property type="molecule type" value="Genomic_DNA"/>
</dbReference>